<protein>
    <recommendedName>
        <fullName evidence="3">amidase</fullName>
        <ecNumber evidence="3">3.5.1.4</ecNumber>
    </recommendedName>
</protein>
<feature type="active site" description="Charge relay system" evidence="5">
    <location>
        <position position="135"/>
    </location>
</feature>
<feature type="binding site" evidence="6">
    <location>
        <position position="185"/>
    </location>
    <ligand>
        <name>substrate</name>
    </ligand>
</feature>
<feature type="active site" description="Acyl-ester intermediate" evidence="5">
    <location>
        <position position="235"/>
    </location>
</feature>
<dbReference type="PANTHER" id="PTHR46072:SF4">
    <property type="entry name" value="AMIDASE C550.07-RELATED"/>
    <property type="match status" value="1"/>
</dbReference>
<dbReference type="SUPFAM" id="SSF75304">
    <property type="entry name" value="Amidase signature (AS) enzymes"/>
    <property type="match status" value="1"/>
</dbReference>
<dbReference type="AlphaFoldDB" id="A0AA38RRT1"/>
<feature type="active site" description="Charge relay system" evidence="5">
    <location>
        <position position="211"/>
    </location>
</feature>
<feature type="binding site" evidence="6">
    <location>
        <begin position="232"/>
        <end position="235"/>
    </location>
    <ligand>
        <name>substrate</name>
    </ligand>
</feature>
<dbReference type="Proteomes" id="UP001174694">
    <property type="component" value="Unassembled WGS sequence"/>
</dbReference>
<evidence type="ECO:0000259" key="7">
    <source>
        <dbReference type="Pfam" id="PF01425"/>
    </source>
</evidence>
<evidence type="ECO:0000256" key="2">
    <source>
        <dbReference type="ARBA" id="ARBA00009199"/>
    </source>
</evidence>
<evidence type="ECO:0000256" key="3">
    <source>
        <dbReference type="ARBA" id="ARBA00012922"/>
    </source>
</evidence>
<accession>A0AA38RRT1</accession>
<dbReference type="PROSITE" id="PS00571">
    <property type="entry name" value="AMIDASES"/>
    <property type="match status" value="1"/>
</dbReference>
<evidence type="ECO:0000313" key="8">
    <source>
        <dbReference type="EMBL" id="KAJ9144699.1"/>
    </source>
</evidence>
<dbReference type="Pfam" id="PF01425">
    <property type="entry name" value="Amidase"/>
    <property type="match status" value="1"/>
</dbReference>
<proteinExistence type="inferred from homology"/>
<evidence type="ECO:0000313" key="9">
    <source>
        <dbReference type="Proteomes" id="UP001174694"/>
    </source>
</evidence>
<dbReference type="GO" id="GO:0004040">
    <property type="term" value="F:amidase activity"/>
    <property type="evidence" value="ECO:0007669"/>
    <property type="project" value="UniProtKB-EC"/>
</dbReference>
<dbReference type="InterPro" id="IPR023631">
    <property type="entry name" value="Amidase_dom"/>
</dbReference>
<dbReference type="InterPro" id="IPR036928">
    <property type="entry name" value="AS_sf"/>
</dbReference>
<gene>
    <name evidence="8" type="ORF">NKR23_g5835</name>
</gene>
<dbReference type="PANTHER" id="PTHR46072">
    <property type="entry name" value="AMIDASE-RELATED-RELATED"/>
    <property type="match status" value="1"/>
</dbReference>
<feature type="binding site" evidence="6">
    <location>
        <position position="211"/>
    </location>
    <ligand>
        <name>substrate</name>
    </ligand>
</feature>
<evidence type="ECO:0000256" key="1">
    <source>
        <dbReference type="ARBA" id="ARBA00001311"/>
    </source>
</evidence>
<organism evidence="8 9">
    <name type="scientific">Pleurostoma richardsiae</name>
    <dbReference type="NCBI Taxonomy" id="41990"/>
    <lineage>
        <taxon>Eukaryota</taxon>
        <taxon>Fungi</taxon>
        <taxon>Dikarya</taxon>
        <taxon>Ascomycota</taxon>
        <taxon>Pezizomycotina</taxon>
        <taxon>Sordariomycetes</taxon>
        <taxon>Sordariomycetidae</taxon>
        <taxon>Calosphaeriales</taxon>
        <taxon>Pleurostomataceae</taxon>
        <taxon>Pleurostoma</taxon>
    </lineage>
</organism>
<sequence length="545" mass="59337">MGSVGNWKDLAAICVKIRDESTPQQWLLPAKALPQESQHNVLGAPAESGILDAEELEMTEQDVSSLLEAYRTGRWTVRRVVTAFLKRATVMQQLTNFATEFLTEDALARADELDEYFKSTGKLIGPLHGVPVSVKEHVAIAGRITHAGFVSFIENEPPSEDSHVVQLLKKAGAVIHVRTNQPQSLMHLDCNNNITGMTLNPSHRLLSPGGSSGGEGASIGSRCAILGVGTDIGGSVRAPAAFNGVYGLRPTAQRIPGLGNVGLNPGQESIRGVVGPLGQSVGDLQAWMAAILDQEPWEIETNLMPIPWKKNVELDHVTIGVLWDDGIVKPHPPMIRALKTAAEKLKNAGINVVDWEPLDHKKGWDIVAPLYFPDGGDRYLAEFAKTGEPALPLTEHALNFAKKSGKTPLSVADNWALNYEREKYRREYHALMNSRGVDFILCPTYPGAGVLQGGAKYWNYTAIWNILDQPSAVFPSGLKVDKAVDVKDEGYVPRNEEDEADWKAYDPDLFDGVPIALQLVGKRFNDEGVLEAVKLVESALKSGGK</sequence>
<keyword evidence="4" id="KW-0378">Hydrolase</keyword>
<dbReference type="PIRSF" id="PIRSF001221">
    <property type="entry name" value="Amidase_fungi"/>
    <property type="match status" value="1"/>
</dbReference>
<evidence type="ECO:0000256" key="6">
    <source>
        <dbReference type="PIRSR" id="PIRSR001221-2"/>
    </source>
</evidence>
<comment type="similarity">
    <text evidence="2">Belongs to the amidase family.</text>
</comment>
<dbReference type="EMBL" id="JANBVO010000016">
    <property type="protein sequence ID" value="KAJ9144699.1"/>
    <property type="molecule type" value="Genomic_DNA"/>
</dbReference>
<keyword evidence="9" id="KW-1185">Reference proteome</keyword>
<dbReference type="InterPro" id="IPR020556">
    <property type="entry name" value="Amidase_CS"/>
</dbReference>
<comment type="catalytic activity">
    <reaction evidence="1">
        <text>a monocarboxylic acid amide + H2O = a monocarboxylate + NH4(+)</text>
        <dbReference type="Rhea" id="RHEA:12020"/>
        <dbReference type="ChEBI" id="CHEBI:15377"/>
        <dbReference type="ChEBI" id="CHEBI:28938"/>
        <dbReference type="ChEBI" id="CHEBI:35757"/>
        <dbReference type="ChEBI" id="CHEBI:83628"/>
        <dbReference type="EC" id="3.5.1.4"/>
    </reaction>
</comment>
<feature type="domain" description="Amidase" evidence="7">
    <location>
        <begin position="80"/>
        <end position="530"/>
    </location>
</feature>
<name>A0AA38RRT1_9PEZI</name>
<dbReference type="Gene3D" id="3.90.1300.10">
    <property type="entry name" value="Amidase signature (AS) domain"/>
    <property type="match status" value="1"/>
</dbReference>
<dbReference type="EC" id="3.5.1.4" evidence="3"/>
<evidence type="ECO:0000256" key="5">
    <source>
        <dbReference type="PIRSR" id="PIRSR001221-1"/>
    </source>
</evidence>
<reference evidence="8" key="1">
    <citation type="submission" date="2022-07" db="EMBL/GenBank/DDBJ databases">
        <title>Fungi with potential for degradation of polypropylene.</title>
        <authorList>
            <person name="Gostincar C."/>
        </authorList>
    </citation>
    <scope>NUCLEOTIDE SEQUENCE</scope>
    <source>
        <strain evidence="8">EXF-13308</strain>
    </source>
</reference>
<evidence type="ECO:0000256" key="4">
    <source>
        <dbReference type="ARBA" id="ARBA00022801"/>
    </source>
</evidence>
<comment type="caution">
    <text evidence="8">The sequence shown here is derived from an EMBL/GenBank/DDBJ whole genome shotgun (WGS) entry which is preliminary data.</text>
</comment>